<reference evidence="5 6" key="1">
    <citation type="submission" date="2024-02" db="EMBL/GenBank/DDBJ databases">
        <authorList>
            <person name="Chen Y."/>
            <person name="Shah S."/>
            <person name="Dougan E. K."/>
            <person name="Thang M."/>
            <person name="Chan C."/>
        </authorList>
    </citation>
    <scope>NUCLEOTIDE SEQUENCE [LARGE SCALE GENOMIC DNA]</scope>
</reference>
<protein>
    <recommendedName>
        <fullName evidence="1">acylphosphatase</fullName>
        <ecNumber evidence="1">3.6.1.7</ecNumber>
    </recommendedName>
</protein>
<gene>
    <name evidence="5" type="ORF">CCMP2556_LOCUS36747</name>
</gene>
<comment type="catalytic activity">
    <reaction evidence="1">
        <text>an acyl phosphate + H2O = a carboxylate + phosphate + H(+)</text>
        <dbReference type="Rhea" id="RHEA:14965"/>
        <dbReference type="ChEBI" id="CHEBI:15377"/>
        <dbReference type="ChEBI" id="CHEBI:15378"/>
        <dbReference type="ChEBI" id="CHEBI:29067"/>
        <dbReference type="ChEBI" id="CHEBI:43474"/>
        <dbReference type="ChEBI" id="CHEBI:59918"/>
        <dbReference type="EC" id="3.6.1.7"/>
    </reaction>
</comment>
<feature type="active site" evidence="1">
    <location>
        <position position="164"/>
    </location>
</feature>
<dbReference type="Gene3D" id="3.30.70.100">
    <property type="match status" value="1"/>
</dbReference>
<name>A0ABP0PG73_9DINO</name>
<dbReference type="InterPro" id="IPR036046">
    <property type="entry name" value="Acylphosphatase-like_dom_sf"/>
</dbReference>
<feature type="active site" evidence="1">
    <location>
        <position position="182"/>
    </location>
</feature>
<keyword evidence="3" id="KW-0732">Signal</keyword>
<comment type="caution">
    <text evidence="5">The sequence shown here is derived from an EMBL/GenBank/DDBJ whole genome shotgun (WGS) entry which is preliminary data.</text>
</comment>
<evidence type="ECO:0000259" key="4">
    <source>
        <dbReference type="PROSITE" id="PS51160"/>
    </source>
</evidence>
<accession>A0ABP0PG73</accession>
<dbReference type="SUPFAM" id="SSF54975">
    <property type="entry name" value="Acylphosphatase/BLUF domain-like"/>
    <property type="match status" value="1"/>
</dbReference>
<dbReference type="Proteomes" id="UP001642484">
    <property type="component" value="Unassembled WGS sequence"/>
</dbReference>
<comment type="similarity">
    <text evidence="2">Belongs to the acylphosphatase family.</text>
</comment>
<organism evidence="5 6">
    <name type="scientific">Durusdinium trenchii</name>
    <dbReference type="NCBI Taxonomy" id="1381693"/>
    <lineage>
        <taxon>Eukaryota</taxon>
        <taxon>Sar</taxon>
        <taxon>Alveolata</taxon>
        <taxon>Dinophyceae</taxon>
        <taxon>Suessiales</taxon>
        <taxon>Symbiodiniaceae</taxon>
        <taxon>Durusdinium</taxon>
    </lineage>
</organism>
<proteinExistence type="inferred from homology"/>
<evidence type="ECO:0000256" key="2">
    <source>
        <dbReference type="RuleBase" id="RU004168"/>
    </source>
</evidence>
<evidence type="ECO:0000256" key="3">
    <source>
        <dbReference type="SAM" id="SignalP"/>
    </source>
</evidence>
<evidence type="ECO:0000256" key="1">
    <source>
        <dbReference type="PROSITE-ProRule" id="PRU00520"/>
    </source>
</evidence>
<dbReference type="InterPro" id="IPR001792">
    <property type="entry name" value="Acylphosphatase-like_dom"/>
</dbReference>
<keyword evidence="6" id="KW-1185">Reference proteome</keyword>
<dbReference type="EMBL" id="CAXAMN010023028">
    <property type="protein sequence ID" value="CAK9074598.1"/>
    <property type="molecule type" value="Genomic_DNA"/>
</dbReference>
<feature type="signal peptide" evidence="3">
    <location>
        <begin position="1"/>
        <end position="23"/>
    </location>
</feature>
<dbReference type="EC" id="3.6.1.7" evidence="1"/>
<feature type="domain" description="Acylphosphatase-like" evidence="4">
    <location>
        <begin position="149"/>
        <end position="249"/>
    </location>
</feature>
<sequence>MTLMHFITFSIIFPKLWVSDSSALYSHEYFQIFFFPPLDVPRTPRTMLSVVKPARRLTVSALSLDPKERPLMVRSLSMWRLLRSGAFLGALVCSEGRAEGPATTATTATVGEEGPWEDECLDAQCAVKMLQLHAAASEQELEVLNGTSCRNFILTGKVQMVHYRNWAVGRAKAHNVRGWVANGGDKSYDGSHSPCPTCGCVLGHVEGSADAVGAFVREMCRGGPPHSHVASCKVEEASCFGCGPFYKEYHFCKTWTVSHCKSRC</sequence>
<dbReference type="PROSITE" id="PS51160">
    <property type="entry name" value="ACYLPHOSPHATASE_3"/>
    <property type="match status" value="1"/>
</dbReference>
<feature type="chain" id="PRO_5045901946" description="acylphosphatase" evidence="3">
    <location>
        <begin position="24"/>
        <end position="264"/>
    </location>
</feature>
<evidence type="ECO:0000313" key="6">
    <source>
        <dbReference type="Proteomes" id="UP001642484"/>
    </source>
</evidence>
<dbReference type="Pfam" id="PF00708">
    <property type="entry name" value="Acylphosphatase"/>
    <property type="match status" value="1"/>
</dbReference>
<evidence type="ECO:0000313" key="5">
    <source>
        <dbReference type="EMBL" id="CAK9074598.1"/>
    </source>
</evidence>
<keyword evidence="1" id="KW-0378">Hydrolase</keyword>